<evidence type="ECO:0000313" key="8">
    <source>
        <dbReference type="EMBL" id="MCA9759763.1"/>
    </source>
</evidence>
<dbReference type="Proteomes" id="UP000739538">
    <property type="component" value="Unassembled WGS sequence"/>
</dbReference>
<comment type="subcellular location">
    <subcellularLocation>
        <location evidence="1">Cell membrane</location>
        <topology evidence="1">Multi-pass membrane protein</topology>
    </subcellularLocation>
</comment>
<dbReference type="GO" id="GO:0008324">
    <property type="term" value="F:monoatomic cation transmembrane transporter activity"/>
    <property type="evidence" value="ECO:0007669"/>
    <property type="project" value="InterPro"/>
</dbReference>
<accession>A0A956NI60</accession>
<feature type="transmembrane region" description="Helical" evidence="7">
    <location>
        <begin position="30"/>
        <end position="47"/>
    </location>
</feature>
<dbReference type="GO" id="GO:0005886">
    <property type="term" value="C:plasma membrane"/>
    <property type="evidence" value="ECO:0007669"/>
    <property type="project" value="UniProtKB-SubCell"/>
</dbReference>
<keyword evidence="3" id="KW-1003">Cell membrane</keyword>
<dbReference type="AlphaFoldDB" id="A0A956NI60"/>
<dbReference type="PANTHER" id="PTHR34584:SF1">
    <property type="entry name" value="NA(+)_H(+) ANTIPORTER SUBUNIT E1"/>
    <property type="match status" value="1"/>
</dbReference>
<dbReference type="PANTHER" id="PTHR34584">
    <property type="entry name" value="NA(+)/H(+) ANTIPORTER SUBUNIT E1"/>
    <property type="match status" value="1"/>
</dbReference>
<organism evidence="8 9">
    <name type="scientific">Eiseniibacteriota bacterium</name>
    <dbReference type="NCBI Taxonomy" id="2212470"/>
    <lineage>
        <taxon>Bacteria</taxon>
        <taxon>Candidatus Eiseniibacteriota</taxon>
    </lineage>
</organism>
<evidence type="ECO:0000256" key="4">
    <source>
        <dbReference type="ARBA" id="ARBA00022692"/>
    </source>
</evidence>
<comment type="similarity">
    <text evidence="2">Belongs to the CPA3 antiporters (TC 2.A.63) subunit E family.</text>
</comment>
<evidence type="ECO:0000256" key="1">
    <source>
        <dbReference type="ARBA" id="ARBA00004651"/>
    </source>
</evidence>
<keyword evidence="5 7" id="KW-1133">Transmembrane helix</keyword>
<protein>
    <submittedName>
        <fullName evidence="8">Na+/H+ antiporter subunit E</fullName>
    </submittedName>
</protein>
<feature type="transmembrane region" description="Helical" evidence="7">
    <location>
        <begin position="7"/>
        <end position="24"/>
    </location>
</feature>
<evidence type="ECO:0000256" key="2">
    <source>
        <dbReference type="ARBA" id="ARBA00006228"/>
    </source>
</evidence>
<dbReference type="InterPro" id="IPR002758">
    <property type="entry name" value="Cation_antiport_E"/>
</dbReference>
<evidence type="ECO:0000313" key="9">
    <source>
        <dbReference type="Proteomes" id="UP000739538"/>
    </source>
</evidence>
<dbReference type="EMBL" id="JAGQHS010000478">
    <property type="protein sequence ID" value="MCA9759763.1"/>
    <property type="molecule type" value="Genomic_DNA"/>
</dbReference>
<comment type="caution">
    <text evidence="8">The sequence shown here is derived from an EMBL/GenBank/DDBJ whole genome shotgun (WGS) entry which is preliminary data.</text>
</comment>
<gene>
    <name evidence="8" type="ORF">KDA27_28455</name>
</gene>
<keyword evidence="6 7" id="KW-0472">Membrane</keyword>
<reference evidence="8" key="1">
    <citation type="submission" date="2020-04" db="EMBL/GenBank/DDBJ databases">
        <authorList>
            <person name="Zhang T."/>
        </authorList>
    </citation>
    <scope>NUCLEOTIDE SEQUENCE</scope>
    <source>
        <strain evidence="8">HKST-UBA02</strain>
    </source>
</reference>
<evidence type="ECO:0000256" key="5">
    <source>
        <dbReference type="ARBA" id="ARBA00022989"/>
    </source>
</evidence>
<keyword evidence="4 7" id="KW-0812">Transmembrane</keyword>
<name>A0A956NI60_UNCEI</name>
<dbReference type="Pfam" id="PF01899">
    <property type="entry name" value="MNHE"/>
    <property type="match status" value="1"/>
</dbReference>
<proteinExistence type="inferred from homology"/>
<evidence type="ECO:0000256" key="7">
    <source>
        <dbReference type="SAM" id="Phobius"/>
    </source>
</evidence>
<evidence type="ECO:0000256" key="6">
    <source>
        <dbReference type="ARBA" id="ARBA00023136"/>
    </source>
</evidence>
<reference evidence="8" key="2">
    <citation type="journal article" date="2021" name="Microbiome">
        <title>Successional dynamics and alternative stable states in a saline activated sludge microbial community over 9 years.</title>
        <authorList>
            <person name="Wang Y."/>
            <person name="Ye J."/>
            <person name="Ju F."/>
            <person name="Liu L."/>
            <person name="Boyd J.A."/>
            <person name="Deng Y."/>
            <person name="Parks D.H."/>
            <person name="Jiang X."/>
            <person name="Yin X."/>
            <person name="Woodcroft B.J."/>
            <person name="Tyson G.W."/>
            <person name="Hugenholtz P."/>
            <person name="Polz M.F."/>
            <person name="Zhang T."/>
        </authorList>
    </citation>
    <scope>NUCLEOTIDE SEQUENCE</scope>
    <source>
        <strain evidence="8">HKST-UBA02</strain>
    </source>
</reference>
<dbReference type="PIRSF" id="PIRSF019239">
    <property type="entry name" value="MrpE"/>
    <property type="match status" value="1"/>
</dbReference>
<evidence type="ECO:0000256" key="3">
    <source>
        <dbReference type="ARBA" id="ARBA00022475"/>
    </source>
</evidence>
<sequence length="177" mass="19676">MSVTRRLGGFLVGTISWGAVWLLLDGQLTVGGIAFALTIGALSVWLTRTWSEAWAVASRVPAVIRLAGVFVRELMVSNLQQMRIVLTPRLRVAPHWMEYETELETEAGRVVLAVLISLTPGTVVSELEGTRLLVHVLDAREPAIVEHRIRARLERAVARLEPAHDPRVRQFQGGEDR</sequence>